<gene>
    <name evidence="4" type="ORF">SNE40_010800</name>
</gene>
<dbReference type="Proteomes" id="UP001347796">
    <property type="component" value="Unassembled WGS sequence"/>
</dbReference>
<evidence type="ECO:0000313" key="4">
    <source>
        <dbReference type="EMBL" id="KAK6183294.1"/>
    </source>
</evidence>
<comment type="caution">
    <text evidence="4">The sequence shown here is derived from an EMBL/GenBank/DDBJ whole genome shotgun (WGS) entry which is preliminary data.</text>
</comment>
<dbReference type="GO" id="GO:0007186">
    <property type="term" value="P:G protein-coupled receptor signaling pathway"/>
    <property type="evidence" value="ECO:0007669"/>
    <property type="project" value="InterPro"/>
</dbReference>
<feature type="transmembrane region" description="Helical" evidence="1">
    <location>
        <begin position="222"/>
        <end position="242"/>
    </location>
</feature>
<feature type="transmembrane region" description="Helical" evidence="1">
    <location>
        <begin position="254"/>
        <end position="276"/>
    </location>
</feature>
<feature type="domain" description="GPR180/TMEM145 transmembrane" evidence="3">
    <location>
        <begin position="229"/>
        <end position="440"/>
    </location>
</feature>
<keyword evidence="1" id="KW-0812">Transmembrane</keyword>
<sequence length="518" mass="60143">MKLRWIYILFLVCSIFACMNGLRLQGTLKANTYFRFLSKFGFQKTDPNNGENTQGYIYGNVTTQSNITNDMLLVVVDSEYFVDFFGNRTRSPNSCNRMMNKINRIAFDAVCFPKGPEDFLRRVPCPRDKLCVDEDTPSNVIPGYQFTYRVRDTQRPRFWFLSLVSCHLDTDGIKPSCQWHDTSTDDVIVHYDIWLVNGNPELKHYNPFEHQFSFELHDVFEIHVTALVICGIILPMWLYAFFKQKHRITKILTVCFVLQISSIGCNLLYIILIAATGSGYTWLAVIGNLIDLTSECFFVLFLIFLAKGWGITTDELRGKIVLYVLWGIYTVLNIVLFIWNLTELDPVINTDKWQTYPGYLTLAFRMVIMTWFLYELRKTSQQGYHNDRLQFFQHFGAFFMVWFVYLPVLVIISSQVSALWRYKTILSISYAAKILGYIVLIHLLWPTKSVLYLINGEIPLQTWDLEITGLLDDMQETVLDHDEEEEEIFTAKPLNGHIANGHIKQQNGAALIQQESSF</sequence>
<dbReference type="AlphaFoldDB" id="A0AAN8JVT0"/>
<protein>
    <recommendedName>
        <fullName evidence="3">GPR180/TMEM145 transmembrane domain-containing protein</fullName>
    </recommendedName>
</protein>
<dbReference type="PANTHER" id="PTHR23252:SF43">
    <property type="entry name" value="INTIMAL THICKNESS RELATED RECEPTOR IRP DOMAIN-CONTAINING PROTEIN"/>
    <property type="match status" value="1"/>
</dbReference>
<accession>A0AAN8JVT0</accession>
<organism evidence="4 5">
    <name type="scientific">Patella caerulea</name>
    <name type="common">Rayed Mediterranean limpet</name>
    <dbReference type="NCBI Taxonomy" id="87958"/>
    <lineage>
        <taxon>Eukaryota</taxon>
        <taxon>Metazoa</taxon>
        <taxon>Spiralia</taxon>
        <taxon>Lophotrochozoa</taxon>
        <taxon>Mollusca</taxon>
        <taxon>Gastropoda</taxon>
        <taxon>Patellogastropoda</taxon>
        <taxon>Patelloidea</taxon>
        <taxon>Patellidae</taxon>
        <taxon>Patella</taxon>
    </lineage>
</organism>
<dbReference type="InterPro" id="IPR019336">
    <property type="entry name" value="GPR180/TMEM145_TM"/>
</dbReference>
<feature type="chain" id="PRO_5043005176" description="GPR180/TMEM145 transmembrane domain-containing protein" evidence="2">
    <location>
        <begin position="22"/>
        <end position="518"/>
    </location>
</feature>
<evidence type="ECO:0000256" key="2">
    <source>
        <dbReference type="SAM" id="SignalP"/>
    </source>
</evidence>
<feature type="transmembrane region" description="Helical" evidence="1">
    <location>
        <begin position="356"/>
        <end position="374"/>
    </location>
</feature>
<dbReference type="PROSITE" id="PS51257">
    <property type="entry name" value="PROKAR_LIPOPROTEIN"/>
    <property type="match status" value="1"/>
</dbReference>
<feature type="transmembrane region" description="Helical" evidence="1">
    <location>
        <begin position="282"/>
        <end position="308"/>
    </location>
</feature>
<reference evidence="4 5" key="1">
    <citation type="submission" date="2024-01" db="EMBL/GenBank/DDBJ databases">
        <title>The genome of the rayed Mediterranean limpet Patella caerulea (Linnaeus, 1758).</title>
        <authorList>
            <person name="Anh-Thu Weber A."/>
            <person name="Halstead-Nussloch G."/>
        </authorList>
    </citation>
    <scope>NUCLEOTIDE SEQUENCE [LARGE SCALE GENOMIC DNA]</scope>
    <source>
        <strain evidence="4">AATW-2023a</strain>
        <tissue evidence="4">Whole specimen</tissue>
    </source>
</reference>
<keyword evidence="2" id="KW-0732">Signal</keyword>
<name>A0AAN8JVT0_PATCE</name>
<dbReference type="EMBL" id="JAZGQO010000007">
    <property type="protein sequence ID" value="KAK6183294.1"/>
    <property type="molecule type" value="Genomic_DNA"/>
</dbReference>
<dbReference type="Pfam" id="PF10192">
    <property type="entry name" value="GPR180-TMEM145_TM"/>
    <property type="match status" value="1"/>
</dbReference>
<feature type="signal peptide" evidence="2">
    <location>
        <begin position="1"/>
        <end position="21"/>
    </location>
</feature>
<feature type="transmembrane region" description="Helical" evidence="1">
    <location>
        <begin position="395"/>
        <end position="413"/>
    </location>
</feature>
<evidence type="ECO:0000256" key="1">
    <source>
        <dbReference type="SAM" id="Phobius"/>
    </source>
</evidence>
<keyword evidence="1" id="KW-1133">Transmembrane helix</keyword>
<feature type="transmembrane region" description="Helical" evidence="1">
    <location>
        <begin position="425"/>
        <end position="445"/>
    </location>
</feature>
<evidence type="ECO:0000313" key="5">
    <source>
        <dbReference type="Proteomes" id="UP001347796"/>
    </source>
</evidence>
<feature type="transmembrane region" description="Helical" evidence="1">
    <location>
        <begin position="320"/>
        <end position="341"/>
    </location>
</feature>
<proteinExistence type="predicted"/>
<dbReference type="GO" id="GO:0019236">
    <property type="term" value="P:response to pheromone"/>
    <property type="evidence" value="ECO:0007669"/>
    <property type="project" value="InterPro"/>
</dbReference>
<dbReference type="PANTHER" id="PTHR23252">
    <property type="entry name" value="INTIMAL THICKNESS RECEPTOR-RELATED"/>
    <property type="match status" value="1"/>
</dbReference>
<keyword evidence="5" id="KW-1185">Reference proteome</keyword>
<keyword evidence="1" id="KW-0472">Membrane</keyword>
<evidence type="ECO:0000259" key="3">
    <source>
        <dbReference type="Pfam" id="PF10192"/>
    </source>
</evidence>
<dbReference type="InterPro" id="IPR047831">
    <property type="entry name" value="GPR180/TMEM145"/>
</dbReference>